<organism evidence="1 2">
    <name type="scientific">Paraburkholderia hospita</name>
    <dbReference type="NCBI Taxonomy" id="169430"/>
    <lineage>
        <taxon>Bacteria</taxon>
        <taxon>Pseudomonadati</taxon>
        <taxon>Pseudomonadota</taxon>
        <taxon>Betaproteobacteria</taxon>
        <taxon>Burkholderiales</taxon>
        <taxon>Burkholderiaceae</taxon>
        <taxon>Paraburkholderia</taxon>
    </lineage>
</organism>
<keyword evidence="2" id="KW-1185">Reference proteome</keyword>
<dbReference type="PANTHER" id="PTHR46513">
    <property type="entry name" value="VITELLOGENIN RECEPTOR-LIKE PROTEIN-RELATED-RELATED"/>
    <property type="match status" value="1"/>
</dbReference>
<dbReference type="SMART" id="SM00135">
    <property type="entry name" value="LY"/>
    <property type="match status" value="3"/>
</dbReference>
<accession>A0ABN0FSE6</accession>
<evidence type="ECO:0008006" key="3">
    <source>
        <dbReference type="Google" id="ProtNLM"/>
    </source>
</evidence>
<dbReference type="Proteomes" id="UP000004980">
    <property type="component" value="Unassembled WGS sequence"/>
</dbReference>
<dbReference type="EMBL" id="AKAU01000054">
    <property type="protein sequence ID" value="EIN01751.1"/>
    <property type="molecule type" value="Genomic_DNA"/>
</dbReference>
<reference evidence="1 2" key="1">
    <citation type="journal article" date="2012" name="J. Bacteriol.">
        <title>Draft Genome Sequence of the Soil Bacterium Burkholderia terrae Strain BS001, Which Interacts with Fungal Surface Structures.</title>
        <authorList>
            <person name="Nazir R."/>
            <person name="Hansen M.A."/>
            <person name="Sorensen S."/>
            <person name="van Elsas J.D."/>
        </authorList>
    </citation>
    <scope>NUCLEOTIDE SEQUENCE [LARGE SCALE GENOMIC DNA]</scope>
    <source>
        <strain evidence="1 2">BS001</strain>
    </source>
</reference>
<proteinExistence type="predicted"/>
<comment type="caution">
    <text evidence="1">The sequence shown here is derived from an EMBL/GenBank/DDBJ whole genome shotgun (WGS) entry which is preliminary data.</text>
</comment>
<evidence type="ECO:0000313" key="1">
    <source>
        <dbReference type="EMBL" id="EIN01751.1"/>
    </source>
</evidence>
<dbReference type="InterPro" id="IPR011042">
    <property type="entry name" value="6-blade_b-propeller_TolB-like"/>
</dbReference>
<dbReference type="InterPro" id="IPR050778">
    <property type="entry name" value="Cueball_EGF_LRP_Nidogen"/>
</dbReference>
<name>A0ABN0FSE6_9BURK</name>
<dbReference type="PROSITE" id="PS51120">
    <property type="entry name" value="LDLRB"/>
    <property type="match status" value="1"/>
</dbReference>
<dbReference type="SUPFAM" id="SSF63829">
    <property type="entry name" value="Calcium-dependent phosphotriesterase"/>
    <property type="match status" value="1"/>
</dbReference>
<dbReference type="InterPro" id="IPR000033">
    <property type="entry name" value="LDLR_classB_rpt"/>
</dbReference>
<dbReference type="Gene3D" id="2.120.10.30">
    <property type="entry name" value="TolB, C-terminal domain"/>
    <property type="match status" value="2"/>
</dbReference>
<sequence>MELMNAESSTMQTLLALCISPPSIVALDCEGNHARVLLSDLGGTPDGIQIDTVQGLVYWTNMGADFHKDDGTVEAARLDGSGRRLLVGNGAIRTPKQLYLDRAAALLYWCDREGAAIWRSGTDGGALTQLVDRSVQAGGKDEVLNQCVGIAVDHKRGALLWTQKGPAKGGEGRIFRAPLQMATGETAATRTDIELLLDGLPEPIDLEIDAATDMLYWTDRGAAPDGNSLNSAKLTTAGLTDYKVICTGFAEAIGLALDAPRNRAFVTDLDGNIVKVNLRTGEKRTLLTHGRITGIALYQATR</sequence>
<evidence type="ECO:0000313" key="2">
    <source>
        <dbReference type="Proteomes" id="UP000004980"/>
    </source>
</evidence>
<dbReference type="PANTHER" id="PTHR46513:SF44">
    <property type="entry name" value="LDL RECEPTOR RELATED PROTEIN 4"/>
    <property type="match status" value="1"/>
</dbReference>
<protein>
    <recommendedName>
        <fullName evidence="3">3-hydroxyacyl-CoA dehydrogenase</fullName>
    </recommendedName>
</protein>
<gene>
    <name evidence="1" type="ORF">WQE_08077</name>
</gene>